<evidence type="ECO:0000256" key="2">
    <source>
        <dbReference type="SAM" id="MobiDB-lite"/>
    </source>
</evidence>
<dbReference type="Proteomes" id="UP000253805">
    <property type="component" value="Unassembled WGS sequence"/>
</dbReference>
<dbReference type="InterPro" id="IPR002765">
    <property type="entry name" value="UPF0145_YbjQ-like"/>
</dbReference>
<organism evidence="3 4">
    <name type="scientific">Adlercreutzia equolifaciens subsp. celatus</name>
    <dbReference type="NCBI Taxonomy" id="394340"/>
    <lineage>
        <taxon>Bacteria</taxon>
        <taxon>Bacillati</taxon>
        <taxon>Actinomycetota</taxon>
        <taxon>Coriobacteriia</taxon>
        <taxon>Eggerthellales</taxon>
        <taxon>Eggerthellaceae</taxon>
        <taxon>Adlercreutzia</taxon>
    </lineage>
</organism>
<accession>A0A369P4V5</accession>
<name>A0A369P4V5_9ACTN</name>
<dbReference type="AlphaFoldDB" id="A0A369P4V5"/>
<dbReference type="Pfam" id="PF01906">
    <property type="entry name" value="YbjQ_1"/>
    <property type="match status" value="1"/>
</dbReference>
<evidence type="ECO:0008006" key="5">
    <source>
        <dbReference type="Google" id="ProtNLM"/>
    </source>
</evidence>
<comment type="similarity">
    <text evidence="1">Belongs to the UPF0145 family.</text>
</comment>
<feature type="compositionally biased region" description="Basic and acidic residues" evidence="2">
    <location>
        <begin position="38"/>
        <end position="49"/>
    </location>
</feature>
<reference evidence="3 4" key="1">
    <citation type="journal article" date="2018" name="Elife">
        <title>Discovery and characterization of a prevalent human gut bacterial enzyme sufficient for the inactivation of a family of plant toxins.</title>
        <authorList>
            <person name="Koppel N."/>
            <person name="Bisanz J.E."/>
            <person name="Pandelia M.E."/>
            <person name="Turnbaugh P.J."/>
            <person name="Balskus E.P."/>
        </authorList>
    </citation>
    <scope>NUCLEOTIDE SEQUENCE [LARGE SCALE GENOMIC DNA]</scope>
    <source>
        <strain evidence="3 4">OB21 GAM 11</strain>
    </source>
</reference>
<proteinExistence type="inferred from homology"/>
<protein>
    <recommendedName>
        <fullName evidence="5">Heavy metal-binding domain-containing protein</fullName>
    </recommendedName>
</protein>
<evidence type="ECO:0000256" key="1">
    <source>
        <dbReference type="ARBA" id="ARBA00010751"/>
    </source>
</evidence>
<evidence type="ECO:0000313" key="3">
    <source>
        <dbReference type="EMBL" id="RDC47052.1"/>
    </source>
</evidence>
<dbReference type="InterPro" id="IPR035439">
    <property type="entry name" value="UPF0145_dom_sf"/>
</dbReference>
<dbReference type="Gene3D" id="3.30.110.70">
    <property type="entry name" value="Hypothetical protein apc22750. Chain B"/>
    <property type="match status" value="1"/>
</dbReference>
<evidence type="ECO:0000313" key="4">
    <source>
        <dbReference type="Proteomes" id="UP000253805"/>
    </source>
</evidence>
<dbReference type="PANTHER" id="PTHR34068">
    <property type="entry name" value="UPF0145 PROTEIN YBJQ"/>
    <property type="match status" value="1"/>
</dbReference>
<comment type="caution">
    <text evidence="3">The sequence shown here is derived from an EMBL/GenBank/DDBJ whole genome shotgun (WGS) entry which is preliminary data.</text>
</comment>
<sequence>MCWRCLWEATSVMSLEEALEKRDELDEDFGSDLADASPQERKQALEADEKREQAKQAFLDALEKNPSLMMTTAGSSFEGWRVTEYRGTLSTDAVVGAGLPAEADAIVSDLTDQRSLLLGSKMERVKRIAWNELLFRAHEAGANGILAIRYDVYMLPKGLFGASVTGTAVAIEQLSQLNQALSQDLFGASVTSTAVKVKKA</sequence>
<dbReference type="EMBL" id="PPUT01000001">
    <property type="protein sequence ID" value="RDC47052.1"/>
    <property type="molecule type" value="Genomic_DNA"/>
</dbReference>
<dbReference type="PANTHER" id="PTHR34068:SF1">
    <property type="entry name" value="UPF0145 PROTEIN YBJQ"/>
    <property type="match status" value="1"/>
</dbReference>
<feature type="region of interest" description="Disordered" evidence="2">
    <location>
        <begin position="29"/>
        <end position="49"/>
    </location>
</feature>
<dbReference type="SUPFAM" id="SSF117782">
    <property type="entry name" value="YbjQ-like"/>
    <property type="match status" value="1"/>
</dbReference>
<gene>
    <name evidence="3" type="ORF">C1850_00995</name>
</gene>